<feature type="domain" description="ABC transmembrane type-1" evidence="13">
    <location>
        <begin position="202"/>
        <end position="482"/>
    </location>
</feature>
<dbReference type="InterPro" id="IPR005074">
    <property type="entry name" value="Peptidase_C39"/>
</dbReference>
<keyword evidence="7 11" id="KW-1133">Transmembrane helix</keyword>
<keyword evidence="2 11" id="KW-0812">Transmembrane</keyword>
<feature type="domain" description="Peptidase C39" evidence="14">
    <location>
        <begin position="47"/>
        <end position="170"/>
    </location>
</feature>
<dbReference type="InterPro" id="IPR027417">
    <property type="entry name" value="P-loop_NTPase"/>
</dbReference>
<dbReference type="InterPro" id="IPR022514">
    <property type="entry name" value="NHPM_micro_ABC1"/>
</dbReference>
<evidence type="ECO:0000256" key="9">
    <source>
        <dbReference type="ARBA" id="ARBA00043264"/>
    </source>
</evidence>
<dbReference type="Proteomes" id="UP001499987">
    <property type="component" value="Unassembled WGS sequence"/>
</dbReference>
<keyword evidence="4" id="KW-0645">Protease</keyword>
<keyword evidence="9" id="KW-0080">Bacteriocin transport</keyword>
<dbReference type="InterPro" id="IPR003439">
    <property type="entry name" value="ABC_transporter-like_ATP-bd"/>
</dbReference>
<gene>
    <name evidence="15" type="ORF">GCM10009663_69280</name>
</gene>
<dbReference type="PANTHER" id="PTHR24221">
    <property type="entry name" value="ATP-BINDING CASSETTE SUB-FAMILY B"/>
    <property type="match status" value="1"/>
</dbReference>
<evidence type="ECO:0000256" key="8">
    <source>
        <dbReference type="ARBA" id="ARBA00023136"/>
    </source>
</evidence>
<keyword evidence="3" id="KW-0547">Nucleotide-binding</keyword>
<dbReference type="SUPFAM" id="SSF90123">
    <property type="entry name" value="ABC transporter transmembrane region"/>
    <property type="match status" value="1"/>
</dbReference>
<evidence type="ECO:0000256" key="10">
    <source>
        <dbReference type="SAM" id="MobiDB-lite"/>
    </source>
</evidence>
<keyword evidence="4" id="KW-0378">Hydrolase</keyword>
<keyword evidence="6" id="KW-0813">Transport</keyword>
<dbReference type="InterPro" id="IPR017871">
    <property type="entry name" value="ABC_transporter-like_CS"/>
</dbReference>
<evidence type="ECO:0000259" key="12">
    <source>
        <dbReference type="PROSITE" id="PS50893"/>
    </source>
</evidence>
<keyword evidence="5" id="KW-0067">ATP-binding</keyword>
<dbReference type="RefSeq" id="WP_344627705.1">
    <property type="nucleotide sequence ID" value="NZ_BAAALD010000114.1"/>
</dbReference>
<feature type="domain" description="ABC transporter" evidence="12">
    <location>
        <begin position="517"/>
        <end position="750"/>
    </location>
</feature>
<dbReference type="Pfam" id="PF00005">
    <property type="entry name" value="ABC_tran"/>
    <property type="match status" value="1"/>
</dbReference>
<dbReference type="Gene3D" id="1.20.1560.10">
    <property type="entry name" value="ABC transporter type 1, transmembrane domain"/>
    <property type="match status" value="1"/>
</dbReference>
<evidence type="ECO:0000313" key="16">
    <source>
        <dbReference type="Proteomes" id="UP001499987"/>
    </source>
</evidence>
<evidence type="ECO:0000256" key="2">
    <source>
        <dbReference type="ARBA" id="ARBA00022692"/>
    </source>
</evidence>
<keyword evidence="4" id="KW-0788">Thiol protease</keyword>
<evidence type="ECO:0000256" key="5">
    <source>
        <dbReference type="ARBA" id="ARBA00022840"/>
    </source>
</evidence>
<keyword evidence="16" id="KW-1185">Reference proteome</keyword>
<organism evidence="15 16">
    <name type="scientific">Kitasatospora arboriphila</name>
    <dbReference type="NCBI Taxonomy" id="258052"/>
    <lineage>
        <taxon>Bacteria</taxon>
        <taxon>Bacillati</taxon>
        <taxon>Actinomycetota</taxon>
        <taxon>Actinomycetes</taxon>
        <taxon>Kitasatosporales</taxon>
        <taxon>Streptomycetaceae</taxon>
        <taxon>Kitasatospora</taxon>
    </lineage>
</organism>
<dbReference type="PROSITE" id="PS50990">
    <property type="entry name" value="PEPTIDASE_C39"/>
    <property type="match status" value="1"/>
</dbReference>
<dbReference type="Pfam" id="PF03412">
    <property type="entry name" value="Peptidase_C39"/>
    <property type="match status" value="1"/>
</dbReference>
<protein>
    <submittedName>
        <fullName evidence="15">NHLP family bacteriocin export ABC transporter peptidase/permease/ATPase subunit</fullName>
    </submittedName>
</protein>
<dbReference type="Gene3D" id="3.90.70.10">
    <property type="entry name" value="Cysteine proteinases"/>
    <property type="match status" value="1"/>
</dbReference>
<dbReference type="Pfam" id="PF00664">
    <property type="entry name" value="ABC_membrane"/>
    <property type="match status" value="1"/>
</dbReference>
<evidence type="ECO:0000313" key="15">
    <source>
        <dbReference type="EMBL" id="GAA1119545.1"/>
    </source>
</evidence>
<dbReference type="Gene3D" id="3.40.50.300">
    <property type="entry name" value="P-loop containing nucleotide triphosphate hydrolases"/>
    <property type="match status" value="1"/>
</dbReference>
<dbReference type="SMART" id="SM00382">
    <property type="entry name" value="AAA"/>
    <property type="match status" value="1"/>
</dbReference>
<comment type="caution">
    <text evidence="15">The sequence shown here is derived from an EMBL/GenBank/DDBJ whole genome shotgun (WGS) entry which is preliminary data.</text>
</comment>
<reference evidence="15 16" key="1">
    <citation type="journal article" date="2019" name="Int. J. Syst. Evol. Microbiol.">
        <title>The Global Catalogue of Microorganisms (GCM) 10K type strain sequencing project: providing services to taxonomists for standard genome sequencing and annotation.</title>
        <authorList>
            <consortium name="The Broad Institute Genomics Platform"/>
            <consortium name="The Broad Institute Genome Sequencing Center for Infectious Disease"/>
            <person name="Wu L."/>
            <person name="Ma J."/>
        </authorList>
    </citation>
    <scope>NUCLEOTIDE SEQUENCE [LARGE SCALE GENOMIC DNA]</scope>
    <source>
        <strain evidence="15 16">JCM 13002</strain>
    </source>
</reference>
<evidence type="ECO:0000256" key="11">
    <source>
        <dbReference type="SAM" id="Phobius"/>
    </source>
</evidence>
<sequence length="759" mass="82144">MTTTVPGAAPAPPEERRHRRRPGRRPPRADRQRTPRRWRYAVPTVLQMESVECGAASLAMILAYHGRHVPLEDLRGVCGVSRDGARASTLLSAARTYGLTARGYQTEADRLKDLTGPVIIFWAFQHFMVVEGVRTRYGRTVVAVNDPASGPRLMEWEEFDSGFTGIVLSFEKGPDFVPGGSRGGVGRALLERRLPSGRAMPLVLLASLLLVVPGIAVPAYTRVFIDRVLAGSGSGYLLPLLAAMTTTALAVFVLTSVQRHYLLRLEIRMGMVSSARFFRHLLRLPVDFFLQRRPAEVAKRVAGNDVVAEILSRDVALTVINLGLVLFYAAVLVRYDVLLGVVGVGMALLNVVVLQAVARSRTDAVAALRTDRGNLTATTFTTLSLIETVKATGAEPDAFSRWAGFLAKVDTAKQKLGIPSAVLTVVPPMLAALNSGLILLVGGQRVVDGAMSVGLLVSFQTLLAALSRPVAQLTNLGGRLQDVTADIKRLYDVERYPVAACFAAPEPPPGAKLEGELVFEHVTFGYSPLSEPVIKDLNLTVVPGRRIAVVGGSGSGKSTLGRLLTGLYTPWEGRVLLDGRPREEISRTVLAASLAYVDQDISLFEGTVRDNLTLWNDDVPDDAVTAALHDAAVFDTVMTRPGGVHSPVLEGGRNFSGGQRQRLELARALAGRPTLLVLDEATSALDPETERVIMDNLRRRGCACLTIAHRLSTVRDADEIIVLEQGEIVERGTHDELLALGGHYTALIESARREEEDEL</sequence>
<feature type="transmembrane region" description="Helical" evidence="11">
    <location>
        <begin position="421"/>
        <end position="443"/>
    </location>
</feature>
<evidence type="ECO:0000256" key="4">
    <source>
        <dbReference type="ARBA" id="ARBA00022807"/>
    </source>
</evidence>
<dbReference type="EMBL" id="BAAALD010000114">
    <property type="protein sequence ID" value="GAA1119545.1"/>
    <property type="molecule type" value="Genomic_DNA"/>
</dbReference>
<accession>A0ABN1U794</accession>
<dbReference type="PROSITE" id="PS00211">
    <property type="entry name" value="ABC_TRANSPORTER_1"/>
    <property type="match status" value="1"/>
</dbReference>
<dbReference type="InterPro" id="IPR011527">
    <property type="entry name" value="ABC1_TM_dom"/>
</dbReference>
<evidence type="ECO:0000256" key="7">
    <source>
        <dbReference type="ARBA" id="ARBA00022989"/>
    </source>
</evidence>
<feature type="transmembrane region" description="Helical" evidence="11">
    <location>
        <begin position="337"/>
        <end position="358"/>
    </location>
</feature>
<feature type="transmembrane region" description="Helical" evidence="11">
    <location>
        <begin position="237"/>
        <end position="257"/>
    </location>
</feature>
<dbReference type="PROSITE" id="PS50929">
    <property type="entry name" value="ABC_TM1F"/>
    <property type="match status" value="1"/>
</dbReference>
<feature type="compositionally biased region" description="Basic residues" evidence="10">
    <location>
        <begin position="17"/>
        <end position="26"/>
    </location>
</feature>
<dbReference type="InterPro" id="IPR003593">
    <property type="entry name" value="AAA+_ATPase"/>
</dbReference>
<dbReference type="InterPro" id="IPR039421">
    <property type="entry name" value="Type_1_exporter"/>
</dbReference>
<feature type="region of interest" description="Disordered" evidence="10">
    <location>
        <begin position="1"/>
        <end position="36"/>
    </location>
</feature>
<evidence type="ECO:0000259" key="13">
    <source>
        <dbReference type="PROSITE" id="PS50929"/>
    </source>
</evidence>
<evidence type="ECO:0000256" key="6">
    <source>
        <dbReference type="ARBA" id="ARBA00022927"/>
    </source>
</evidence>
<dbReference type="PROSITE" id="PS50893">
    <property type="entry name" value="ABC_TRANSPORTER_2"/>
    <property type="match status" value="1"/>
</dbReference>
<proteinExistence type="predicted"/>
<feature type="transmembrane region" description="Helical" evidence="11">
    <location>
        <begin position="315"/>
        <end position="331"/>
    </location>
</feature>
<dbReference type="PANTHER" id="PTHR24221:SF654">
    <property type="entry name" value="ATP-BINDING CASSETTE SUB-FAMILY B MEMBER 6"/>
    <property type="match status" value="1"/>
</dbReference>
<evidence type="ECO:0000256" key="3">
    <source>
        <dbReference type="ARBA" id="ARBA00022741"/>
    </source>
</evidence>
<evidence type="ECO:0000259" key="14">
    <source>
        <dbReference type="PROSITE" id="PS50990"/>
    </source>
</evidence>
<feature type="transmembrane region" description="Helical" evidence="11">
    <location>
        <begin position="202"/>
        <end position="225"/>
    </location>
</feature>
<evidence type="ECO:0000256" key="1">
    <source>
        <dbReference type="ARBA" id="ARBA00004651"/>
    </source>
</evidence>
<dbReference type="NCBIfam" id="TIGR03796">
    <property type="entry name" value="NHLM_micro_ABC1"/>
    <property type="match status" value="1"/>
</dbReference>
<keyword evidence="8 11" id="KW-0472">Membrane</keyword>
<name>A0ABN1U794_9ACTN</name>
<comment type="subcellular location">
    <subcellularLocation>
        <location evidence="1">Cell membrane</location>
        <topology evidence="1">Multi-pass membrane protein</topology>
    </subcellularLocation>
</comment>
<dbReference type="InterPro" id="IPR036640">
    <property type="entry name" value="ABC1_TM_sf"/>
</dbReference>
<dbReference type="CDD" id="cd18569">
    <property type="entry name" value="ABC_6TM_NHLM_bacteriocin"/>
    <property type="match status" value="1"/>
</dbReference>
<keyword evidence="6" id="KW-0653">Protein transport</keyword>
<dbReference type="SUPFAM" id="SSF52540">
    <property type="entry name" value="P-loop containing nucleoside triphosphate hydrolases"/>
    <property type="match status" value="1"/>
</dbReference>